<gene>
    <name evidence="3" type="ORF">Oscil6304_2821</name>
</gene>
<keyword evidence="1" id="KW-1133">Transmembrane helix</keyword>
<evidence type="ECO:0000259" key="2">
    <source>
        <dbReference type="SMART" id="SM01080"/>
    </source>
</evidence>
<proteinExistence type="predicted"/>
<dbReference type="HOGENOM" id="CLU_010903_0_0_3"/>
<feature type="transmembrane region" description="Helical" evidence="1">
    <location>
        <begin position="790"/>
        <end position="810"/>
    </location>
</feature>
<dbReference type="STRING" id="56110.Oscil6304_2821"/>
<dbReference type="RefSeq" id="WP_015149061.1">
    <property type="nucleotide sequence ID" value="NC_019693.1"/>
</dbReference>
<accession>K9TJ52</accession>
<dbReference type="SMART" id="SM01080">
    <property type="entry name" value="CHASE2"/>
    <property type="match status" value="1"/>
</dbReference>
<feature type="transmembrane region" description="Helical" evidence="1">
    <location>
        <begin position="711"/>
        <end position="731"/>
    </location>
</feature>
<organism evidence="3 4">
    <name type="scientific">Oscillatoria acuminata PCC 6304</name>
    <dbReference type="NCBI Taxonomy" id="56110"/>
    <lineage>
        <taxon>Bacteria</taxon>
        <taxon>Bacillati</taxon>
        <taxon>Cyanobacteriota</taxon>
        <taxon>Cyanophyceae</taxon>
        <taxon>Oscillatoriophycideae</taxon>
        <taxon>Oscillatoriales</taxon>
        <taxon>Oscillatoriaceae</taxon>
        <taxon>Oscillatoria</taxon>
    </lineage>
</organism>
<sequence length="838" mass="94624">MGKLVVIKLDGDFQRQEVRVMLEIGLEGDRPWIELPGKLPRAPELSTQLYDWVEKYRNIGEPSRRIKTKKIIYDGGIEKRIEECCEAAEVLSDRFNDWLESPEFRHCDRRLREELSREDEIRVLIRTGDRQLQKLPWHLWDFFDRYVKAELALSPPSVQAVTSLKVPKQKVKILAILGHDEGIETTVDRQILENLPQAKVNFLVKPQYREINDSLWEEKWDILFFAGHSESENERGVIYINEREKLSIAELKYGLRKAVNRGLQLAIFNSCDGLGLAQELAELQIPQTIVMREPVPDRVAHEFLKNFLQAFSHGEPFYLAVRQARERLQGLEKEFPCATWLPVICQNPAVKPLNWTDLIVQPTPEPIVPAPQPIGRSPWQTVSTVLFVSVLVTSLVMGMRALGVLEPLELKAFDRLMQLRPSEGLDSRITIVKITDKDLPSPEQNPLTSLPDDKLDRLLKILEPLQPRAIALNLYRDFPVNVNYPELAAKLQQNSSFIALCAVGSHTPDKPSIAPPNEVSETLRLGFGDILPDDDRILRRYILAMSPSNSLCQTDKSFSLQVARHYLQAEGIKLKLTQQEYFQLGRVVFQTLERDSGGYHDLDSRGHQILLNYRAGGKVAEELELSDILQGRIDPDLIRDRIVLIGTTSSQITNLLTPIDYDKDISRLYDANPRRKKTLEMPPVVFQAHAIAQILGAVLDNRPLLGVWPKWGEMLWIWGWSIAGGLVAFYLRSGWHFGTVFGAGLGSLLAISFVFLVKGGWWVPLVPSALGFVTSGGSMAVLLRLGIQGGIAIASLSGLSFLLLMGGTWVPLVPSLLALISSGGIVLFYNRFILNKKY</sequence>
<evidence type="ECO:0000256" key="1">
    <source>
        <dbReference type="SAM" id="Phobius"/>
    </source>
</evidence>
<feature type="transmembrane region" description="Helical" evidence="1">
    <location>
        <begin position="762"/>
        <end position="783"/>
    </location>
</feature>
<feature type="transmembrane region" description="Helical" evidence="1">
    <location>
        <begin position="816"/>
        <end position="834"/>
    </location>
</feature>
<feature type="domain" description="CHASE2" evidence="2">
    <location>
        <begin position="405"/>
        <end position="727"/>
    </location>
</feature>
<reference evidence="3 4" key="1">
    <citation type="submission" date="2012-06" db="EMBL/GenBank/DDBJ databases">
        <title>Finished chromosome of genome of Oscillatoria acuminata PCC 6304.</title>
        <authorList>
            <consortium name="US DOE Joint Genome Institute"/>
            <person name="Gugger M."/>
            <person name="Coursin T."/>
            <person name="Rippka R."/>
            <person name="Tandeau De Marsac N."/>
            <person name="Huntemann M."/>
            <person name="Wei C.-L."/>
            <person name="Han J."/>
            <person name="Detter J.C."/>
            <person name="Han C."/>
            <person name="Tapia R."/>
            <person name="Davenport K."/>
            <person name="Daligault H."/>
            <person name="Erkkila T."/>
            <person name="Gu W."/>
            <person name="Munk A.C.C."/>
            <person name="Teshima H."/>
            <person name="Xu Y."/>
            <person name="Chain P."/>
            <person name="Chen A."/>
            <person name="Krypides N."/>
            <person name="Mavromatis K."/>
            <person name="Markowitz V."/>
            <person name="Szeto E."/>
            <person name="Ivanova N."/>
            <person name="Mikhailova N."/>
            <person name="Ovchinnikova G."/>
            <person name="Pagani I."/>
            <person name="Pati A."/>
            <person name="Goodwin L."/>
            <person name="Peters L."/>
            <person name="Pitluck S."/>
            <person name="Woyke T."/>
            <person name="Kerfeld C."/>
        </authorList>
    </citation>
    <scope>NUCLEOTIDE SEQUENCE [LARGE SCALE GENOMIC DNA]</scope>
    <source>
        <strain evidence="3 4">PCC 6304</strain>
    </source>
</reference>
<dbReference type="Pfam" id="PF05226">
    <property type="entry name" value="CHASE2"/>
    <property type="match status" value="1"/>
</dbReference>
<dbReference type="EMBL" id="CP003607">
    <property type="protein sequence ID" value="AFY82423.1"/>
    <property type="molecule type" value="Genomic_DNA"/>
</dbReference>
<dbReference type="InterPro" id="IPR024983">
    <property type="entry name" value="CHAT_dom"/>
</dbReference>
<evidence type="ECO:0000313" key="3">
    <source>
        <dbReference type="EMBL" id="AFY82423.1"/>
    </source>
</evidence>
<dbReference type="InterPro" id="IPR007890">
    <property type="entry name" value="CHASE2"/>
</dbReference>
<feature type="transmembrane region" description="Helical" evidence="1">
    <location>
        <begin position="738"/>
        <end position="756"/>
    </location>
</feature>
<dbReference type="AlphaFoldDB" id="K9TJ52"/>
<keyword evidence="4" id="KW-1185">Reference proteome</keyword>
<dbReference type="Proteomes" id="UP000010367">
    <property type="component" value="Chromosome"/>
</dbReference>
<name>K9TJ52_9CYAN</name>
<dbReference type="InParanoid" id="K9TJ52"/>
<keyword evidence="1" id="KW-0472">Membrane</keyword>
<protein>
    <submittedName>
        <fullName evidence="3">Putative transmembrane sensor domain protein</fullName>
    </submittedName>
</protein>
<dbReference type="OrthoDB" id="444941at2"/>
<evidence type="ECO:0000313" key="4">
    <source>
        <dbReference type="Proteomes" id="UP000010367"/>
    </source>
</evidence>
<dbReference type="PATRIC" id="fig|56110.3.peg.3356"/>
<dbReference type="Pfam" id="PF12770">
    <property type="entry name" value="CHAT"/>
    <property type="match status" value="1"/>
</dbReference>
<dbReference type="KEGG" id="oac:Oscil6304_2821"/>
<keyword evidence="1 3" id="KW-0812">Transmembrane</keyword>
<dbReference type="eggNOG" id="COG4252">
    <property type="taxonomic scope" value="Bacteria"/>
</dbReference>